<sequence length="82" mass="9786">MYSSVRERLIHLHHCRGASWKTIHRLFQIDPTFSSIFTLSPSVLQTYLPFSSQQYTLFFQDLHSLHIQSMIKTYNEDFKFTS</sequence>
<proteinExistence type="predicted"/>
<reference evidence="2" key="1">
    <citation type="submission" date="2016-10" db="EMBL/GenBank/DDBJ databases">
        <authorList>
            <person name="Varghese N."/>
            <person name="Submissions S."/>
        </authorList>
    </citation>
    <scope>NUCLEOTIDE SEQUENCE [LARGE SCALE GENOMIC DNA]</scope>
    <source>
        <strain evidence="2">M1</strain>
    </source>
</reference>
<dbReference type="Proteomes" id="UP000198650">
    <property type="component" value="Unassembled WGS sequence"/>
</dbReference>
<keyword evidence="2" id="KW-1185">Reference proteome</keyword>
<protein>
    <submittedName>
        <fullName evidence="1">DNA processing protein</fullName>
    </submittedName>
</protein>
<name>A0A1I0SQZ1_9BACL</name>
<accession>A0A1I0SQZ1</accession>
<gene>
    <name evidence="1" type="ORF">SAMN05192569_1003131</name>
</gene>
<dbReference type="STRING" id="186116.SAMN05192569_1003131"/>
<organism evidence="1 2">
    <name type="scientific">Parageobacillus thermantarcticus</name>
    <dbReference type="NCBI Taxonomy" id="186116"/>
    <lineage>
        <taxon>Bacteria</taxon>
        <taxon>Bacillati</taxon>
        <taxon>Bacillota</taxon>
        <taxon>Bacilli</taxon>
        <taxon>Bacillales</taxon>
        <taxon>Anoxybacillaceae</taxon>
        <taxon>Parageobacillus</taxon>
    </lineage>
</organism>
<dbReference type="EMBL" id="FOJS01000003">
    <property type="protein sequence ID" value="SFA41843.1"/>
    <property type="molecule type" value="Genomic_DNA"/>
</dbReference>
<evidence type="ECO:0000313" key="1">
    <source>
        <dbReference type="EMBL" id="SFA41843.1"/>
    </source>
</evidence>
<dbReference type="AlphaFoldDB" id="A0A1I0SQZ1"/>
<evidence type="ECO:0000313" key="2">
    <source>
        <dbReference type="Proteomes" id="UP000198650"/>
    </source>
</evidence>